<reference evidence="2 3" key="1">
    <citation type="submission" date="2016-07" db="EMBL/GenBank/DDBJ databases">
        <title>Pervasive Adenine N6-methylation of Active Genes in Fungi.</title>
        <authorList>
            <consortium name="DOE Joint Genome Institute"/>
            <person name="Mondo S.J."/>
            <person name="Dannebaum R.O."/>
            <person name="Kuo R.C."/>
            <person name="Labutti K."/>
            <person name="Haridas S."/>
            <person name="Kuo A."/>
            <person name="Salamov A."/>
            <person name="Ahrendt S.R."/>
            <person name="Lipzen A."/>
            <person name="Sullivan W."/>
            <person name="Andreopoulos W.B."/>
            <person name="Clum A."/>
            <person name="Lindquist E."/>
            <person name="Daum C."/>
            <person name="Ramamoorthy G.K."/>
            <person name="Gryganskyi A."/>
            <person name="Culley D."/>
            <person name="Magnuson J.K."/>
            <person name="James T.Y."/>
            <person name="O'Malley M.A."/>
            <person name="Stajich J.E."/>
            <person name="Spatafora J.W."/>
            <person name="Visel A."/>
            <person name="Grigoriev I.V."/>
        </authorList>
    </citation>
    <scope>NUCLEOTIDE SEQUENCE [LARGE SCALE GENOMIC DNA]</scope>
    <source>
        <strain evidence="2 3">12-1054</strain>
    </source>
</reference>
<dbReference type="PROSITE" id="PS50244">
    <property type="entry name" value="S5A_REDUCTASE"/>
    <property type="match status" value="1"/>
</dbReference>
<keyword evidence="3" id="KW-1185">Reference proteome</keyword>
<keyword evidence="1" id="KW-1133">Transmembrane helix</keyword>
<feature type="transmembrane region" description="Helical" evidence="1">
    <location>
        <begin position="66"/>
        <end position="85"/>
    </location>
</feature>
<dbReference type="OMA" id="FQMLWVW"/>
<dbReference type="GeneID" id="63783871"/>
<dbReference type="Gene3D" id="1.20.120.1630">
    <property type="match status" value="1"/>
</dbReference>
<organism evidence="2 3">
    <name type="scientific">Protomyces lactucae-debilis</name>
    <dbReference type="NCBI Taxonomy" id="2754530"/>
    <lineage>
        <taxon>Eukaryota</taxon>
        <taxon>Fungi</taxon>
        <taxon>Dikarya</taxon>
        <taxon>Ascomycota</taxon>
        <taxon>Taphrinomycotina</taxon>
        <taxon>Taphrinomycetes</taxon>
        <taxon>Taphrinales</taxon>
        <taxon>Protomycetaceae</taxon>
        <taxon>Protomyces</taxon>
    </lineage>
</organism>
<feature type="transmembrane region" description="Helical" evidence="1">
    <location>
        <begin position="6"/>
        <end position="28"/>
    </location>
</feature>
<evidence type="ECO:0000313" key="2">
    <source>
        <dbReference type="EMBL" id="ORY75095.1"/>
    </source>
</evidence>
<feature type="transmembrane region" description="Helical" evidence="1">
    <location>
        <begin position="146"/>
        <end position="162"/>
    </location>
</feature>
<dbReference type="RefSeq" id="XP_040722207.1">
    <property type="nucleotide sequence ID" value="XM_040867272.1"/>
</dbReference>
<accession>A0A1Y2EW94</accession>
<dbReference type="EMBL" id="MCFI01000027">
    <property type="protein sequence ID" value="ORY75095.1"/>
    <property type="molecule type" value="Genomic_DNA"/>
</dbReference>
<feature type="transmembrane region" description="Helical" evidence="1">
    <location>
        <begin position="35"/>
        <end position="54"/>
    </location>
</feature>
<keyword evidence="1" id="KW-0472">Membrane</keyword>
<comment type="caution">
    <text evidence="2">The sequence shown here is derived from an EMBL/GenBank/DDBJ whole genome shotgun (WGS) entry which is preliminary data.</text>
</comment>
<dbReference type="InterPro" id="IPR010721">
    <property type="entry name" value="UstE-like"/>
</dbReference>
<name>A0A1Y2EW94_PROLT</name>
<dbReference type="Proteomes" id="UP000193685">
    <property type="component" value="Unassembled WGS sequence"/>
</dbReference>
<sequence>INVLDRYYLSSTLLTTIGYHLAFFAIAWTFKFDKVTDFAGGTNFVLLALMTLLMGGADRPNDARNYVASIFVMIWGLRLSGFLLYRILKSGSDSRFDDKRDHFFKFLGFWVFQMAWCWVVSMPVIILNSPAVMNTGSTKFGTGRDIVGVIFWVIGFAFEALADQTKYMFKKKHPKSFCDAGVWKLSRHPNYFGEIFSWWGIWMLCLSPSTNGPVSGGAYGAQYGSIVSPLFITLLLLFVSGLTLQEPPAQKKMYNSEQRDSHRKYLDSTSIVVPLPPALYRPLPLWLKRTVLLDFPMYQYDPAKDKDKRDDQQER</sequence>
<evidence type="ECO:0000256" key="1">
    <source>
        <dbReference type="SAM" id="Phobius"/>
    </source>
</evidence>
<dbReference type="PANTHER" id="PTHR32251:SF15">
    <property type="entry name" value="3-OXO-5-ALPHA-STEROID 4-DEHYDROGENASE (DUF1295)"/>
    <property type="match status" value="1"/>
</dbReference>
<evidence type="ECO:0000313" key="3">
    <source>
        <dbReference type="Proteomes" id="UP000193685"/>
    </source>
</evidence>
<dbReference type="AlphaFoldDB" id="A0A1Y2EW94"/>
<dbReference type="OrthoDB" id="67965at2759"/>
<feature type="transmembrane region" description="Helical" evidence="1">
    <location>
        <begin position="221"/>
        <end position="244"/>
    </location>
</feature>
<proteinExistence type="predicted"/>
<feature type="non-terminal residue" evidence="2">
    <location>
        <position position="315"/>
    </location>
</feature>
<protein>
    <submittedName>
        <fullName evidence="2">Uncharacterized protein</fullName>
    </submittedName>
</protein>
<feature type="non-terminal residue" evidence="2">
    <location>
        <position position="1"/>
    </location>
</feature>
<keyword evidence="1" id="KW-0812">Transmembrane</keyword>
<feature type="transmembrane region" description="Helical" evidence="1">
    <location>
        <begin position="106"/>
        <end position="126"/>
    </location>
</feature>
<dbReference type="Pfam" id="PF06966">
    <property type="entry name" value="DUF1295"/>
    <property type="match status" value="1"/>
</dbReference>
<dbReference type="GO" id="GO:0016020">
    <property type="term" value="C:membrane"/>
    <property type="evidence" value="ECO:0007669"/>
    <property type="project" value="TreeGrafter"/>
</dbReference>
<dbReference type="PANTHER" id="PTHR32251">
    <property type="entry name" value="3-OXO-5-ALPHA-STEROID 4-DEHYDROGENASE"/>
    <property type="match status" value="1"/>
</dbReference>
<gene>
    <name evidence="2" type="ORF">BCR37DRAFT_337696</name>
</gene>